<dbReference type="RefSeq" id="WP_121095104.1">
    <property type="nucleotide sequence ID" value="NZ_UIHC01000017.1"/>
</dbReference>
<keyword evidence="2" id="KW-1133">Transmembrane helix</keyword>
<dbReference type="EMBL" id="UIHC01000017">
    <property type="protein sequence ID" value="SUZ32219.1"/>
    <property type="molecule type" value="Genomic_DNA"/>
</dbReference>
<keyword evidence="2" id="KW-0812">Transmembrane</keyword>
<feature type="region of interest" description="Disordered" evidence="1">
    <location>
        <begin position="77"/>
        <end position="102"/>
    </location>
</feature>
<feature type="transmembrane region" description="Helical" evidence="2">
    <location>
        <begin position="51"/>
        <end position="70"/>
    </location>
</feature>
<reference evidence="4" key="1">
    <citation type="submission" date="2018-08" db="EMBL/GenBank/DDBJ databases">
        <authorList>
            <person name="Rodrigo-Torres L."/>
            <person name="Arahal R. D."/>
            <person name="Lucena T."/>
        </authorList>
    </citation>
    <scope>NUCLEOTIDE SEQUENCE [LARGE SCALE GENOMIC DNA]</scope>
    <source>
        <strain evidence="4">CECT 7235</strain>
    </source>
</reference>
<evidence type="ECO:0000313" key="3">
    <source>
        <dbReference type="EMBL" id="SUZ32219.1"/>
    </source>
</evidence>
<feature type="transmembrane region" description="Helical" evidence="2">
    <location>
        <begin position="20"/>
        <end position="39"/>
    </location>
</feature>
<protein>
    <submittedName>
        <fullName evidence="3">Uncharacterized protein</fullName>
    </submittedName>
</protein>
<gene>
    <name evidence="3" type="ORF">ROE7235_01974</name>
</gene>
<dbReference type="AlphaFoldDB" id="A0A3B0MRH6"/>
<dbReference type="Proteomes" id="UP000272908">
    <property type="component" value="Unassembled WGS sequence"/>
</dbReference>
<sequence>MKPPAAPPFLARDSYRLRRLMDAARFLPAFGFVLMLLPLMREDPQTGTASAASEGAYLFAVWLMLILSTAPMSRGLRKTFEPPKTVPPKSAPSGSEPPGAKD</sequence>
<accession>A0A3B0MRH6</accession>
<evidence type="ECO:0000256" key="1">
    <source>
        <dbReference type="SAM" id="MobiDB-lite"/>
    </source>
</evidence>
<evidence type="ECO:0000313" key="4">
    <source>
        <dbReference type="Proteomes" id="UP000272908"/>
    </source>
</evidence>
<keyword evidence="2" id="KW-0472">Membrane</keyword>
<organism evidence="3 4">
    <name type="scientific">Roseinatronobacter ekhonensis</name>
    <dbReference type="NCBI Taxonomy" id="254356"/>
    <lineage>
        <taxon>Bacteria</taxon>
        <taxon>Pseudomonadati</taxon>
        <taxon>Pseudomonadota</taxon>
        <taxon>Alphaproteobacteria</taxon>
        <taxon>Rhodobacterales</taxon>
        <taxon>Paracoccaceae</taxon>
        <taxon>Roseinatronobacter</taxon>
    </lineage>
</organism>
<dbReference type="OrthoDB" id="7871801at2"/>
<evidence type="ECO:0000256" key="2">
    <source>
        <dbReference type="SAM" id="Phobius"/>
    </source>
</evidence>
<keyword evidence="4" id="KW-1185">Reference proteome</keyword>
<proteinExistence type="predicted"/>
<name>A0A3B0MRH6_9RHOB</name>